<protein>
    <submittedName>
        <fullName evidence="2">DUF4886 domain-containing protein</fullName>
    </submittedName>
</protein>
<name>A0ABZ0RJD1_9BACT</name>
<dbReference type="InterPro" id="IPR036514">
    <property type="entry name" value="SGNH_hydro_sf"/>
</dbReference>
<evidence type="ECO:0000313" key="3">
    <source>
        <dbReference type="Proteomes" id="UP001324993"/>
    </source>
</evidence>
<sequence length="311" mass="35564">MKRYPKFILILFITLCSGVLLAAEDRIQILGVGNSFTANSMRFLPQIIESNPDLAADVAYAYIGGCPLDRHVTLAEAYEMDATQGREYSYIFNGKSKKKQATLREMLEDQKWDYITIQQVSSKSYKIETFYPYAERLIRYIQKYAPEAEIVIHETWAHSIDSYRVKAWDLSPDAMYAKLHAAYGQIGEEFGLRIIPVGTAFQNAKKRPLWDYQATRIDTKSLSYPEDKQGLPDQSKSLHSIFSWRQSKDGSWSVGNDGFHANRNGEYLGGLVWYEFFFNADAREVSYKPEQLTEAQAVSLREVAHETVSAL</sequence>
<evidence type="ECO:0000313" key="2">
    <source>
        <dbReference type="EMBL" id="WPJ95583.1"/>
    </source>
</evidence>
<evidence type="ECO:0000259" key="1">
    <source>
        <dbReference type="Pfam" id="PF16227"/>
    </source>
</evidence>
<dbReference type="Gene3D" id="3.40.50.1110">
    <property type="entry name" value="SGNH hydrolase"/>
    <property type="match status" value="1"/>
</dbReference>
<dbReference type="RefSeq" id="WP_319832462.1">
    <property type="nucleotide sequence ID" value="NZ_CP138858.1"/>
</dbReference>
<dbReference type="InterPro" id="IPR032616">
    <property type="entry name" value="DUF4886"/>
</dbReference>
<feature type="domain" description="DUF4886" evidence="1">
    <location>
        <begin position="29"/>
        <end position="206"/>
    </location>
</feature>
<organism evidence="2 3">
    <name type="scientific">Coraliomargarita algicola</name>
    <dbReference type="NCBI Taxonomy" id="3092156"/>
    <lineage>
        <taxon>Bacteria</taxon>
        <taxon>Pseudomonadati</taxon>
        <taxon>Verrucomicrobiota</taxon>
        <taxon>Opitutia</taxon>
        <taxon>Puniceicoccales</taxon>
        <taxon>Coraliomargaritaceae</taxon>
        <taxon>Coraliomargarita</taxon>
    </lineage>
</organism>
<dbReference type="SUPFAM" id="SSF52266">
    <property type="entry name" value="SGNH hydrolase"/>
    <property type="match status" value="1"/>
</dbReference>
<gene>
    <name evidence="2" type="ORF">SH580_19375</name>
</gene>
<keyword evidence="3" id="KW-1185">Reference proteome</keyword>
<dbReference type="Proteomes" id="UP001324993">
    <property type="component" value="Chromosome"/>
</dbReference>
<proteinExistence type="predicted"/>
<dbReference type="Pfam" id="PF16227">
    <property type="entry name" value="DUF4886"/>
    <property type="match status" value="1"/>
</dbReference>
<dbReference type="EMBL" id="CP138858">
    <property type="protein sequence ID" value="WPJ95583.1"/>
    <property type="molecule type" value="Genomic_DNA"/>
</dbReference>
<reference evidence="2 3" key="1">
    <citation type="submission" date="2023-11" db="EMBL/GenBank/DDBJ databases">
        <title>Coraliomargarita sp. nov., isolated from marine algae.</title>
        <authorList>
            <person name="Lee J.K."/>
            <person name="Baek J.H."/>
            <person name="Kim J.M."/>
            <person name="Choi D.G."/>
            <person name="Jeon C.O."/>
        </authorList>
    </citation>
    <scope>NUCLEOTIDE SEQUENCE [LARGE SCALE GENOMIC DNA]</scope>
    <source>
        <strain evidence="2 3">J2-16</strain>
    </source>
</reference>
<accession>A0ABZ0RJD1</accession>